<evidence type="ECO:0000313" key="2">
    <source>
        <dbReference type="EMBL" id="MCK0530240.1"/>
    </source>
</evidence>
<keyword evidence="3" id="KW-1185">Reference proteome</keyword>
<reference evidence="2 3" key="1">
    <citation type="submission" date="2022-04" db="EMBL/GenBank/DDBJ databases">
        <authorList>
            <person name="Huq M.A."/>
        </authorList>
    </citation>
    <scope>NUCLEOTIDE SEQUENCE [LARGE SCALE GENOMIC DNA]</scope>
    <source>
        <strain evidence="2 3">MAH-33</strain>
    </source>
</reference>
<dbReference type="Proteomes" id="UP001203512">
    <property type="component" value="Unassembled WGS sequence"/>
</dbReference>
<gene>
    <name evidence="2" type="ORF">MU848_01425</name>
</gene>
<name>A0ABT0DT06_9SPHN</name>
<accession>A0ABT0DT06</accession>
<evidence type="ECO:0000259" key="1">
    <source>
        <dbReference type="Pfam" id="PF25678"/>
    </source>
</evidence>
<proteinExistence type="predicted"/>
<dbReference type="Pfam" id="PF25678">
    <property type="entry name" value="DUF7946"/>
    <property type="match status" value="1"/>
</dbReference>
<sequence>MSLEITFTGLEAEHHHIEANEGLESLAGLAHAATLIAHFVVTEQVRQRTPYDDRLRFFFQDTRPGSLTAILAVGGALAMGAAGNAVYDVLKVVWKRATGSGDEGDVEVAGHLYRSGDIDALTEAVSPSLLRGHSWIGHPHQKISIKTGRNILVDFSEETKDYLKKEVPEEGESFQDVSVAALNVNSRHGRVFFFDLGRTIPFKVDRNAVGRTIPNLSRYLTKYAEKSGATVNIKFKKNIPH</sequence>
<dbReference type="EMBL" id="JALKHS010000004">
    <property type="protein sequence ID" value="MCK0530240.1"/>
    <property type="molecule type" value="Genomic_DNA"/>
</dbReference>
<dbReference type="InterPro" id="IPR057706">
    <property type="entry name" value="DUF7946"/>
</dbReference>
<dbReference type="RefSeq" id="WP_247229747.1">
    <property type="nucleotide sequence ID" value="NZ_JALKHS010000004.1"/>
</dbReference>
<organism evidence="2 3">
    <name type="scientific">Sphingobium agri</name>
    <dbReference type="NCBI Taxonomy" id="2933566"/>
    <lineage>
        <taxon>Bacteria</taxon>
        <taxon>Pseudomonadati</taxon>
        <taxon>Pseudomonadota</taxon>
        <taxon>Alphaproteobacteria</taxon>
        <taxon>Sphingomonadales</taxon>
        <taxon>Sphingomonadaceae</taxon>
        <taxon>Sphingobium</taxon>
    </lineage>
</organism>
<evidence type="ECO:0000313" key="3">
    <source>
        <dbReference type="Proteomes" id="UP001203512"/>
    </source>
</evidence>
<protein>
    <recommendedName>
        <fullName evidence="1">DUF7946 domain-containing protein</fullName>
    </recommendedName>
</protein>
<feature type="domain" description="DUF7946" evidence="1">
    <location>
        <begin position="3"/>
        <end position="105"/>
    </location>
</feature>
<comment type="caution">
    <text evidence="2">The sequence shown here is derived from an EMBL/GenBank/DDBJ whole genome shotgun (WGS) entry which is preliminary data.</text>
</comment>